<keyword evidence="1" id="KW-1003">Cell membrane</keyword>
<dbReference type="OrthoDB" id="6206554at2"/>
<dbReference type="Pfam" id="PF00092">
    <property type="entry name" value="VWA"/>
    <property type="match status" value="1"/>
</dbReference>
<evidence type="ECO:0000256" key="4">
    <source>
        <dbReference type="ARBA" id="ARBA00023136"/>
    </source>
</evidence>
<dbReference type="InterPro" id="IPR024163">
    <property type="entry name" value="Aerotolerance_reg_N"/>
</dbReference>
<evidence type="ECO:0000256" key="5">
    <source>
        <dbReference type="SAM" id="Phobius"/>
    </source>
</evidence>
<dbReference type="InterPro" id="IPR036465">
    <property type="entry name" value="vWFA_dom_sf"/>
</dbReference>
<keyword evidence="4 5" id="KW-0472">Membrane</keyword>
<protein>
    <submittedName>
        <fullName evidence="7">VWA domain-containing protein</fullName>
    </submittedName>
</protein>
<dbReference type="KEGG" id="fgg:FSB75_16275"/>
<evidence type="ECO:0000256" key="3">
    <source>
        <dbReference type="ARBA" id="ARBA00022989"/>
    </source>
</evidence>
<dbReference type="AlphaFoldDB" id="A0A5B8UMU3"/>
<feature type="transmembrane region" description="Helical" evidence="5">
    <location>
        <begin position="57"/>
        <end position="78"/>
    </location>
</feature>
<dbReference type="EMBL" id="CP042433">
    <property type="protein sequence ID" value="QEC57390.1"/>
    <property type="molecule type" value="Genomic_DNA"/>
</dbReference>
<accession>A0A5B8UMU3</accession>
<keyword evidence="8" id="KW-1185">Reference proteome</keyword>
<dbReference type="PANTHER" id="PTHR22550:SF5">
    <property type="entry name" value="LEUCINE ZIPPER PROTEIN 4"/>
    <property type="match status" value="1"/>
</dbReference>
<keyword evidence="2 5" id="KW-0812">Transmembrane</keyword>
<dbReference type="PROSITE" id="PS50234">
    <property type="entry name" value="VWFA"/>
    <property type="match status" value="1"/>
</dbReference>
<dbReference type="SUPFAM" id="SSF53300">
    <property type="entry name" value="vWA-like"/>
    <property type="match status" value="1"/>
</dbReference>
<evidence type="ECO:0000313" key="8">
    <source>
        <dbReference type="Proteomes" id="UP000321204"/>
    </source>
</evidence>
<dbReference type="Proteomes" id="UP000321204">
    <property type="component" value="Chromosome"/>
</dbReference>
<dbReference type="RefSeq" id="WP_146789652.1">
    <property type="nucleotide sequence ID" value="NZ_BAABIO010000003.1"/>
</dbReference>
<feature type="domain" description="VWFA" evidence="6">
    <location>
        <begin position="95"/>
        <end position="285"/>
    </location>
</feature>
<dbReference type="InterPro" id="IPR002035">
    <property type="entry name" value="VWF_A"/>
</dbReference>
<dbReference type="SMART" id="SM00327">
    <property type="entry name" value="VWA"/>
    <property type="match status" value="1"/>
</dbReference>
<evidence type="ECO:0000256" key="2">
    <source>
        <dbReference type="ARBA" id="ARBA00022692"/>
    </source>
</evidence>
<sequence>MLYNYFQNISFAYPWLLPLLVAVPVLAWIHYSSLRKKKSSFTVSSAQHFKHRTAKNYLINLPFWLRLLALACLLLALARPQIRDVQSRNKGEGIDIMLCLDVSTSMLSRDFSPNRIEAAKEVAIDFVNSRPVDRIGLVAFSGESYTLSPLTTNHDLILQQIKSLRCGMLQDGTLIGEGLAKSVERLSSVGAKSKVVILMTDGKEEPPKTRIIDPLMALQIAKAKGVRVYTVGMAGTPEQQRANAGVLGTTSNLDDALLQRIAQETGGAYFKARDKETLQVIYSQIDRLEKSSFERITKTRVEEQYFYLLIAALFFLLLEALLRYTYLRTFP</sequence>
<organism evidence="7 8">
    <name type="scientific">Flavisolibacter ginsenosidimutans</name>
    <dbReference type="NCBI Taxonomy" id="661481"/>
    <lineage>
        <taxon>Bacteria</taxon>
        <taxon>Pseudomonadati</taxon>
        <taxon>Bacteroidota</taxon>
        <taxon>Chitinophagia</taxon>
        <taxon>Chitinophagales</taxon>
        <taxon>Chitinophagaceae</taxon>
        <taxon>Flavisolibacter</taxon>
    </lineage>
</organism>
<name>A0A5B8UMU3_9BACT</name>
<feature type="transmembrane region" description="Helical" evidence="5">
    <location>
        <begin position="305"/>
        <end position="326"/>
    </location>
</feature>
<keyword evidence="3 5" id="KW-1133">Transmembrane helix</keyword>
<gene>
    <name evidence="7" type="ORF">FSB75_16275</name>
</gene>
<feature type="transmembrane region" description="Helical" evidence="5">
    <location>
        <begin position="12"/>
        <end position="31"/>
    </location>
</feature>
<reference evidence="7 8" key="1">
    <citation type="journal article" date="2015" name="Int. J. Syst. Evol. Microbiol.">
        <title>Flavisolibacter ginsenosidimutans sp. nov., with ginsenoside-converting activity isolated from soil used for cultivating ginseng.</title>
        <authorList>
            <person name="Zhao Y."/>
            <person name="Liu Q."/>
            <person name="Kang M.S."/>
            <person name="Jin F."/>
            <person name="Yu H."/>
            <person name="Im W.T."/>
        </authorList>
    </citation>
    <scope>NUCLEOTIDE SEQUENCE [LARGE SCALE GENOMIC DNA]</scope>
    <source>
        <strain evidence="7 8">Gsoil 636</strain>
    </source>
</reference>
<evidence type="ECO:0000313" key="7">
    <source>
        <dbReference type="EMBL" id="QEC57390.1"/>
    </source>
</evidence>
<evidence type="ECO:0000256" key="1">
    <source>
        <dbReference type="ARBA" id="ARBA00022475"/>
    </source>
</evidence>
<dbReference type="Gene3D" id="3.40.50.410">
    <property type="entry name" value="von Willebrand factor, type A domain"/>
    <property type="match status" value="1"/>
</dbReference>
<dbReference type="Pfam" id="PF07584">
    <property type="entry name" value="BatA"/>
    <property type="match status" value="1"/>
</dbReference>
<dbReference type="InterPro" id="IPR050768">
    <property type="entry name" value="UPF0353/GerABKA_families"/>
</dbReference>
<proteinExistence type="predicted"/>
<dbReference type="PANTHER" id="PTHR22550">
    <property type="entry name" value="SPORE GERMINATION PROTEIN"/>
    <property type="match status" value="1"/>
</dbReference>
<evidence type="ECO:0000259" key="6">
    <source>
        <dbReference type="PROSITE" id="PS50234"/>
    </source>
</evidence>